<dbReference type="GO" id="GO:0044010">
    <property type="term" value="P:single-species biofilm formation"/>
    <property type="evidence" value="ECO:0007669"/>
    <property type="project" value="TreeGrafter"/>
</dbReference>
<dbReference type="GO" id="GO:0016757">
    <property type="term" value="F:glycosyltransferase activity"/>
    <property type="evidence" value="ECO:0007669"/>
    <property type="project" value="UniProtKB-KW"/>
</dbReference>
<dbReference type="InterPro" id="IPR050834">
    <property type="entry name" value="Glycosyltransf_2"/>
</dbReference>
<keyword evidence="2" id="KW-0808">Transferase</keyword>
<protein>
    <submittedName>
        <fullName evidence="2">O antigen biosynthesis rhamnosyltransferase rfbN</fullName>
        <ecNumber evidence="2">2.4.1.-</ecNumber>
    </submittedName>
</protein>
<dbReference type="OrthoDB" id="9790005at2"/>
<keyword evidence="3" id="KW-1185">Reference proteome</keyword>
<reference evidence="2 3" key="1">
    <citation type="submission" date="2019-05" db="EMBL/GenBank/DDBJ databases">
        <title>Complete genome sequencing of Anaerostipes rhamnosivorans.</title>
        <authorList>
            <person name="Bui T.P.N."/>
            <person name="de Vos W.M."/>
        </authorList>
    </citation>
    <scope>NUCLEOTIDE SEQUENCE [LARGE SCALE GENOMIC DNA]</scope>
    <source>
        <strain evidence="2 3">1y2</strain>
    </source>
</reference>
<dbReference type="PANTHER" id="PTHR43685:SF13">
    <property type="entry name" value="O ANTIGEN BIOSYNTHESIS RHAMNOSYLTRANSFERASE RFBN"/>
    <property type="match status" value="1"/>
</dbReference>
<evidence type="ECO:0000313" key="2">
    <source>
        <dbReference type="EMBL" id="QCP35188.1"/>
    </source>
</evidence>
<dbReference type="Proteomes" id="UP000298653">
    <property type="component" value="Chromosome"/>
</dbReference>
<dbReference type="CDD" id="cd00761">
    <property type="entry name" value="Glyco_tranf_GTA_type"/>
    <property type="match status" value="1"/>
</dbReference>
<dbReference type="InterPro" id="IPR029044">
    <property type="entry name" value="Nucleotide-diphossugar_trans"/>
</dbReference>
<dbReference type="SUPFAM" id="SSF53448">
    <property type="entry name" value="Nucleotide-diphospho-sugar transferases"/>
    <property type="match status" value="1"/>
</dbReference>
<accession>A0A4P8IC35</accession>
<evidence type="ECO:0000313" key="3">
    <source>
        <dbReference type="Proteomes" id="UP000298653"/>
    </source>
</evidence>
<proteinExistence type="predicted"/>
<feature type="domain" description="Glycosyltransferase 2-like" evidence="1">
    <location>
        <begin position="5"/>
        <end position="171"/>
    </location>
</feature>
<dbReference type="AlphaFoldDB" id="A0A4P8IC35"/>
<name>A0A4P8IC35_9FIRM</name>
<dbReference type="InterPro" id="IPR001173">
    <property type="entry name" value="Glyco_trans_2-like"/>
</dbReference>
<dbReference type="RefSeq" id="WP_137328602.1">
    <property type="nucleotide sequence ID" value="NZ_CP040058.1"/>
</dbReference>
<sequence length="307" mass="35578">MTIDLVIPTYKPGKKLEESLRRLSLQTVTFDTIYLINTEEEFFTKHLNDAYPNVVVKHIKKEEFDHGGTRNYGASLSDADIIAFMTDDAVPRDKYLTKHLLEAFEDPDVGAAYGRQLADPKDNYLEYYTRTFNYPAESSKKTKADLPRLGIKTFFCSNVCSAYRKKDYDEMGGFIKKTIFNEDMIMASKLIEAGRTIAYEADAAVWHWHNYRCFDQLHRNFDLAVSQVSYGGMFLEVSSESEGMKMVLNTLKHLLFTGRFLKIPKFMADTVCKYIGYKLGRNYKKLPKSLILKLTMNRSYWDSYEKI</sequence>
<dbReference type="EC" id="2.4.1.-" evidence="2"/>
<dbReference type="Gene3D" id="3.90.550.10">
    <property type="entry name" value="Spore Coat Polysaccharide Biosynthesis Protein SpsA, Chain A"/>
    <property type="match status" value="1"/>
</dbReference>
<dbReference type="Pfam" id="PF00535">
    <property type="entry name" value="Glycos_transf_2"/>
    <property type="match status" value="1"/>
</dbReference>
<organism evidence="2 3">
    <name type="scientific">Anaerostipes rhamnosivorans</name>
    <dbReference type="NCBI Taxonomy" id="1229621"/>
    <lineage>
        <taxon>Bacteria</taxon>
        <taxon>Bacillati</taxon>
        <taxon>Bacillota</taxon>
        <taxon>Clostridia</taxon>
        <taxon>Lachnospirales</taxon>
        <taxon>Lachnospiraceae</taxon>
        <taxon>Anaerostipes</taxon>
    </lineage>
</organism>
<evidence type="ECO:0000259" key="1">
    <source>
        <dbReference type="Pfam" id="PF00535"/>
    </source>
</evidence>
<gene>
    <name evidence="2" type="ORF">AR1Y2_1734</name>
</gene>
<dbReference type="PANTHER" id="PTHR43685">
    <property type="entry name" value="GLYCOSYLTRANSFERASE"/>
    <property type="match status" value="1"/>
</dbReference>
<dbReference type="KEGG" id="arf:AR1Y2_1734"/>
<dbReference type="EMBL" id="CP040058">
    <property type="protein sequence ID" value="QCP35188.1"/>
    <property type="molecule type" value="Genomic_DNA"/>
</dbReference>
<keyword evidence="2" id="KW-0328">Glycosyltransferase</keyword>